<dbReference type="SUPFAM" id="SSF144052">
    <property type="entry name" value="Thermophilic metalloprotease-like"/>
    <property type="match status" value="1"/>
</dbReference>
<dbReference type="GO" id="GO:0046872">
    <property type="term" value="F:metal ion binding"/>
    <property type="evidence" value="ECO:0007669"/>
    <property type="project" value="UniProtKB-KW"/>
</dbReference>
<dbReference type="GO" id="GO:0004177">
    <property type="term" value="F:aminopeptidase activity"/>
    <property type="evidence" value="ECO:0007669"/>
    <property type="project" value="UniProtKB-KW"/>
</dbReference>
<evidence type="ECO:0000256" key="8">
    <source>
        <dbReference type="ARBA" id="ARBA00022801"/>
    </source>
</evidence>
<gene>
    <name evidence="10" type="ORF">CfE428DRAFT_0200</name>
</gene>
<dbReference type="PANTHER" id="PTHR34448">
    <property type="entry name" value="AMINOPEPTIDASE"/>
    <property type="match status" value="1"/>
</dbReference>
<dbReference type="InterPro" id="IPR035097">
    <property type="entry name" value="M29_N-terminal"/>
</dbReference>
<evidence type="ECO:0000313" key="10">
    <source>
        <dbReference type="EMBL" id="EDY22075.1"/>
    </source>
</evidence>
<evidence type="ECO:0000256" key="4">
    <source>
        <dbReference type="ARBA" id="ARBA00008236"/>
    </source>
</evidence>
<dbReference type="GO" id="GO:0006508">
    <property type="term" value="P:proteolysis"/>
    <property type="evidence" value="ECO:0007669"/>
    <property type="project" value="UniProtKB-KW"/>
</dbReference>
<dbReference type="GO" id="GO:0008237">
    <property type="term" value="F:metallopeptidase activity"/>
    <property type="evidence" value="ECO:0007669"/>
    <property type="project" value="UniProtKB-KW"/>
</dbReference>
<evidence type="ECO:0000256" key="1">
    <source>
        <dbReference type="ARBA" id="ARBA00001941"/>
    </source>
</evidence>
<keyword evidence="11" id="KW-1185">Reference proteome</keyword>
<comment type="cofactor">
    <cofactor evidence="1">
        <name>Co(2+)</name>
        <dbReference type="ChEBI" id="CHEBI:48828"/>
    </cofactor>
</comment>
<dbReference type="STRING" id="497964.CfE428DRAFT_0200"/>
<proteinExistence type="inferred from homology"/>
<sequence>MHDPRFDKLAHGLVNFSTKLVKGDKVLIDAFDIPPEMSIALVRAAREVGAVPFVQIHSSRVSREMAIGAQEEQLDVASHIQLAQMKKMEAYIAVRGGDNITELSDVPPEKMKLLSKKMKPVLDWRVKKTRWCVLRWPSPSMAQSAGMSTEAFEKFFFDVCTLNYAKMQPGMKALKAAMESTDKVEIKGPGTDLRFSIKGIQAIPCGGTHNIPDGEVFTAPVRNSVQGYVTYNAPSIYQGTAFDNVRLEFKDGKVINATANHTEKLNAILDSDAGARYIGEFAIGFNPHVLHPMRDILFDEKINGSFHFTPGQCYEETENGNRSQVHWDLVNIQRPDYGGGTIHFDGKLIREDGRFVPKALQALNPDRLK</sequence>
<keyword evidence="9" id="KW-0482">Metalloprotease</keyword>
<keyword evidence="6" id="KW-0645">Protease</keyword>
<dbReference type="Proteomes" id="UP000005824">
    <property type="component" value="Unassembled WGS sequence"/>
</dbReference>
<dbReference type="InterPro" id="IPR052170">
    <property type="entry name" value="M29_Exopeptidase"/>
</dbReference>
<comment type="similarity">
    <text evidence="4">Belongs to the peptidase M29 family.</text>
</comment>
<dbReference type="Pfam" id="PF02073">
    <property type="entry name" value="Peptidase_M29"/>
    <property type="match status" value="1"/>
</dbReference>
<evidence type="ECO:0000256" key="2">
    <source>
        <dbReference type="ARBA" id="ARBA00001946"/>
    </source>
</evidence>
<evidence type="ECO:0000256" key="3">
    <source>
        <dbReference type="ARBA" id="ARBA00001947"/>
    </source>
</evidence>
<evidence type="ECO:0000256" key="9">
    <source>
        <dbReference type="ARBA" id="ARBA00023049"/>
    </source>
</evidence>
<dbReference type="Gene3D" id="3.40.1830.10">
    <property type="entry name" value="Thermophilic metalloprotease (M29)"/>
    <property type="match status" value="1"/>
</dbReference>
<evidence type="ECO:0000313" key="11">
    <source>
        <dbReference type="Proteomes" id="UP000005824"/>
    </source>
</evidence>
<accession>B4CU37</accession>
<comment type="caution">
    <text evidence="10">The sequence shown here is derived from an EMBL/GenBank/DDBJ whole genome shotgun (WGS) entry which is preliminary data.</text>
</comment>
<organism evidence="10 11">
    <name type="scientific">Chthoniobacter flavus Ellin428</name>
    <dbReference type="NCBI Taxonomy" id="497964"/>
    <lineage>
        <taxon>Bacteria</taxon>
        <taxon>Pseudomonadati</taxon>
        <taxon>Verrucomicrobiota</taxon>
        <taxon>Spartobacteria</taxon>
        <taxon>Chthoniobacterales</taxon>
        <taxon>Chthoniobacteraceae</taxon>
        <taxon>Chthoniobacter</taxon>
    </lineage>
</organism>
<dbReference type="InterPro" id="IPR000787">
    <property type="entry name" value="Peptidase_M29"/>
</dbReference>
<keyword evidence="8" id="KW-0378">Hydrolase</keyword>
<evidence type="ECO:0000256" key="5">
    <source>
        <dbReference type="ARBA" id="ARBA00022438"/>
    </source>
</evidence>
<dbReference type="eggNOG" id="COG2309">
    <property type="taxonomic scope" value="Bacteria"/>
</dbReference>
<keyword evidence="7" id="KW-0479">Metal-binding</keyword>
<dbReference type="EMBL" id="ABVL01000001">
    <property type="protein sequence ID" value="EDY22075.1"/>
    <property type="molecule type" value="Genomic_DNA"/>
</dbReference>
<comment type="cofactor">
    <cofactor evidence="2">
        <name>Mg(2+)</name>
        <dbReference type="ChEBI" id="CHEBI:18420"/>
    </cofactor>
</comment>
<dbReference type="PANTHER" id="PTHR34448:SF1">
    <property type="entry name" value="BLL6088 PROTEIN"/>
    <property type="match status" value="1"/>
</dbReference>
<reference evidence="10 11" key="1">
    <citation type="journal article" date="2011" name="J. Bacteriol.">
        <title>Genome sequence of Chthoniobacter flavus Ellin428, an aerobic heterotrophic soil bacterium.</title>
        <authorList>
            <person name="Kant R."/>
            <person name="van Passel M.W."/>
            <person name="Palva A."/>
            <person name="Lucas S."/>
            <person name="Lapidus A."/>
            <person name="Glavina Del Rio T."/>
            <person name="Dalin E."/>
            <person name="Tice H."/>
            <person name="Bruce D."/>
            <person name="Goodwin L."/>
            <person name="Pitluck S."/>
            <person name="Larimer F.W."/>
            <person name="Land M.L."/>
            <person name="Hauser L."/>
            <person name="Sangwan P."/>
            <person name="de Vos W.M."/>
            <person name="Janssen P.H."/>
            <person name="Smidt H."/>
        </authorList>
    </citation>
    <scope>NUCLEOTIDE SEQUENCE [LARGE SCALE GENOMIC DNA]</scope>
    <source>
        <strain evidence="10 11">Ellin428</strain>
    </source>
</reference>
<dbReference type="AlphaFoldDB" id="B4CU37"/>
<name>B4CU37_9BACT</name>
<dbReference type="RefSeq" id="WP_006977527.1">
    <property type="nucleotide sequence ID" value="NZ_ABVL01000001.1"/>
</dbReference>
<protein>
    <submittedName>
        <fullName evidence="10">Peptidase M29 aminopeptidase II</fullName>
    </submittedName>
</protein>
<comment type="cofactor">
    <cofactor evidence="3">
        <name>Zn(2+)</name>
        <dbReference type="ChEBI" id="CHEBI:29105"/>
    </cofactor>
</comment>
<keyword evidence="5 10" id="KW-0031">Aminopeptidase</keyword>
<evidence type="ECO:0000256" key="7">
    <source>
        <dbReference type="ARBA" id="ARBA00022723"/>
    </source>
</evidence>
<dbReference type="InParanoid" id="B4CU37"/>
<evidence type="ECO:0000256" key="6">
    <source>
        <dbReference type="ARBA" id="ARBA00022670"/>
    </source>
</evidence>